<dbReference type="Proteomes" id="UP000001699">
    <property type="component" value="Unassembled WGS sequence"/>
</dbReference>
<accession>B0YD34</accession>
<evidence type="ECO:0000256" key="1">
    <source>
        <dbReference type="ARBA" id="ARBA00003632"/>
    </source>
</evidence>
<feature type="region of interest" description="Disordered" evidence="8">
    <location>
        <begin position="1"/>
        <end position="202"/>
    </location>
</feature>
<proteinExistence type="inferred from homology"/>
<feature type="compositionally biased region" description="Basic and acidic residues" evidence="8">
    <location>
        <begin position="164"/>
        <end position="176"/>
    </location>
</feature>
<evidence type="ECO:0000256" key="2">
    <source>
        <dbReference type="ARBA" id="ARBA00004123"/>
    </source>
</evidence>
<protein>
    <recommendedName>
        <fullName evidence="9">U4/U6.U5 small nuclear ribonucleoprotein 27kDa protein domain-containing protein</fullName>
    </recommendedName>
</protein>
<keyword evidence="11" id="KW-1185">Reference proteome</keyword>
<dbReference type="Pfam" id="PF08648">
    <property type="entry name" value="SNRNP27"/>
    <property type="match status" value="1"/>
</dbReference>
<keyword evidence="7" id="KW-0539">Nucleus</keyword>
<dbReference type="PANTHER" id="PTHR31077">
    <property type="entry name" value="U4/U6.U5 SMALL NUCLEAR RIBONUCLEOPROTEIN 27 KDA PROTEIN"/>
    <property type="match status" value="1"/>
</dbReference>
<evidence type="ECO:0000256" key="6">
    <source>
        <dbReference type="ARBA" id="ARBA00023187"/>
    </source>
</evidence>
<dbReference type="AlphaFoldDB" id="B0YD34"/>
<comment type="function">
    <text evidence="1">May play a role in mRNA splicing.</text>
</comment>
<evidence type="ECO:0000256" key="3">
    <source>
        <dbReference type="ARBA" id="ARBA00008218"/>
    </source>
</evidence>
<dbReference type="GO" id="GO:0071011">
    <property type="term" value="C:precatalytic spliceosome"/>
    <property type="evidence" value="ECO:0007669"/>
    <property type="project" value="TreeGrafter"/>
</dbReference>
<feature type="compositionally biased region" description="Basic and acidic residues" evidence="8">
    <location>
        <begin position="20"/>
        <end position="71"/>
    </location>
</feature>
<gene>
    <name evidence="10" type="ORF">AFUB_094120</name>
</gene>
<feature type="domain" description="U4/U6.U5 small nuclear ribonucleoprotein 27kDa protein" evidence="9">
    <location>
        <begin position="207"/>
        <end position="260"/>
    </location>
</feature>
<evidence type="ECO:0000313" key="11">
    <source>
        <dbReference type="Proteomes" id="UP000001699"/>
    </source>
</evidence>
<dbReference type="EMBL" id="DS499602">
    <property type="protein sequence ID" value="EDP47568.1"/>
    <property type="molecule type" value="Genomic_DNA"/>
</dbReference>
<comment type="subcellular location">
    <subcellularLocation>
        <location evidence="2">Nucleus</location>
    </subcellularLocation>
</comment>
<reference evidence="10 11" key="1">
    <citation type="journal article" date="2008" name="PLoS Genet.">
        <title>Genomic islands in the pathogenic filamentous fungus Aspergillus fumigatus.</title>
        <authorList>
            <person name="Fedorova N.D."/>
            <person name="Khaldi N."/>
            <person name="Joardar V.S."/>
            <person name="Maiti R."/>
            <person name="Amedeo P."/>
            <person name="Anderson M.J."/>
            <person name="Crabtree J."/>
            <person name="Silva J.C."/>
            <person name="Badger J.H."/>
            <person name="Albarraq A."/>
            <person name="Angiuoli S."/>
            <person name="Bussey H."/>
            <person name="Bowyer P."/>
            <person name="Cotty P.J."/>
            <person name="Dyer P.S."/>
            <person name="Egan A."/>
            <person name="Galens K."/>
            <person name="Fraser-Liggett C.M."/>
            <person name="Haas B.J."/>
            <person name="Inman J.M."/>
            <person name="Kent R."/>
            <person name="Lemieux S."/>
            <person name="Malavazi I."/>
            <person name="Orvis J."/>
            <person name="Roemer T."/>
            <person name="Ronning C.M."/>
            <person name="Sundaram J.P."/>
            <person name="Sutton G."/>
            <person name="Turner G."/>
            <person name="Venter J.C."/>
            <person name="White O.R."/>
            <person name="Whitty B.R."/>
            <person name="Youngman P."/>
            <person name="Wolfe K.H."/>
            <person name="Goldman G.H."/>
            <person name="Wortman J.R."/>
            <person name="Jiang B."/>
            <person name="Denning D.W."/>
            <person name="Nierman W.C."/>
        </authorList>
    </citation>
    <scope>NUCLEOTIDE SEQUENCE [LARGE SCALE GENOMIC DNA]</scope>
    <source>
        <strain evidence="11">CBS 144.89 / FGSC A1163 / CEA10</strain>
    </source>
</reference>
<sequence length="260" mass="31092">MAEPPAKRAKRVDSSTMWDLDERKTRSPEPDSDIGRSPRRDAPQKDDRRREGPRDDRRYRSRSRDRAERRRERSRSRDRRDRDRDRDRDRTDRDRDGRGARDRDTSATRERHYDRRGMPYPTDEIDLLIPNALQGYRDRYRSRSRSPIRNGNRNRTRTPPPRGPKGDRRDDRKDNRPYANGVPHSSLRRDKDEMELDPAVPIEEDEMEALMRKTVGFTRFRSTKNTKVPGNNIYGVRKEKKTVYRQYMNRVGGFNRPLSP</sequence>
<keyword evidence="6" id="KW-0508">mRNA splicing</keyword>
<dbReference type="InterPro" id="IPR013957">
    <property type="entry name" value="SNRNP27"/>
</dbReference>
<comment type="subunit">
    <text evidence="4">Part of a tri-snRNP complex.</text>
</comment>
<dbReference type="PANTHER" id="PTHR31077:SF1">
    <property type="entry name" value="U4_U6.U5 SMALL NUCLEAR RIBONUCLEOPROTEIN 27 KDA PROTEIN"/>
    <property type="match status" value="1"/>
</dbReference>
<feature type="compositionally biased region" description="Basic residues" evidence="8">
    <location>
        <begin position="142"/>
        <end position="156"/>
    </location>
</feature>
<evidence type="ECO:0000256" key="5">
    <source>
        <dbReference type="ARBA" id="ARBA00022664"/>
    </source>
</evidence>
<dbReference type="GO" id="GO:0006397">
    <property type="term" value="P:mRNA processing"/>
    <property type="evidence" value="ECO:0007669"/>
    <property type="project" value="UniProtKB-KW"/>
</dbReference>
<evidence type="ECO:0000256" key="8">
    <source>
        <dbReference type="SAM" id="MobiDB-lite"/>
    </source>
</evidence>
<name>B0YD34_ASPFC</name>
<dbReference type="GO" id="GO:0008380">
    <property type="term" value="P:RNA splicing"/>
    <property type="evidence" value="ECO:0007669"/>
    <property type="project" value="UniProtKB-KW"/>
</dbReference>
<evidence type="ECO:0000313" key="10">
    <source>
        <dbReference type="EMBL" id="EDP47568.1"/>
    </source>
</evidence>
<comment type="similarity">
    <text evidence="3">Belongs to the SNUT3 family.</text>
</comment>
<evidence type="ECO:0000256" key="7">
    <source>
        <dbReference type="ARBA" id="ARBA00023242"/>
    </source>
</evidence>
<keyword evidence="5" id="KW-0507">mRNA processing</keyword>
<feature type="compositionally biased region" description="Basic and acidic residues" evidence="8">
    <location>
        <begin position="78"/>
        <end position="117"/>
    </location>
</feature>
<evidence type="ECO:0000259" key="9">
    <source>
        <dbReference type="Pfam" id="PF08648"/>
    </source>
</evidence>
<evidence type="ECO:0000256" key="4">
    <source>
        <dbReference type="ARBA" id="ARBA00011825"/>
    </source>
</evidence>
<dbReference type="OrthoDB" id="21368at2759"/>
<dbReference type="HOGENOM" id="CLU_075596_0_1_1"/>
<organism evidence="10 11">
    <name type="scientific">Aspergillus fumigatus (strain CBS 144.89 / FGSC A1163 / CEA10)</name>
    <name type="common">Neosartorya fumigata</name>
    <dbReference type="NCBI Taxonomy" id="451804"/>
    <lineage>
        <taxon>Eukaryota</taxon>
        <taxon>Fungi</taxon>
        <taxon>Dikarya</taxon>
        <taxon>Ascomycota</taxon>
        <taxon>Pezizomycotina</taxon>
        <taxon>Eurotiomycetes</taxon>
        <taxon>Eurotiomycetidae</taxon>
        <taxon>Eurotiales</taxon>
        <taxon>Aspergillaceae</taxon>
        <taxon>Aspergillus</taxon>
        <taxon>Aspergillus subgen. Fumigati</taxon>
    </lineage>
</organism>